<name>A0A2K4DTE1_9STAP</name>
<dbReference type="EMBL" id="PYZH01000009">
    <property type="protein sequence ID" value="PTF16349.1"/>
    <property type="molecule type" value="Genomic_DNA"/>
</dbReference>
<evidence type="ECO:0000313" key="7">
    <source>
        <dbReference type="Proteomes" id="UP000243350"/>
    </source>
</evidence>
<protein>
    <recommendedName>
        <fullName evidence="1">Peptidase C39-like domain-containing protein</fullName>
    </recommendedName>
</protein>
<dbReference type="AlphaFoldDB" id="A0A2K4DTE1"/>
<evidence type="ECO:0000313" key="5">
    <source>
        <dbReference type="Proteomes" id="UP000242088"/>
    </source>
</evidence>
<dbReference type="PIRSF" id="PIRSF032442">
    <property type="entry name" value="UCP032442"/>
    <property type="match status" value="1"/>
</dbReference>
<dbReference type="PROSITE" id="PS51257">
    <property type="entry name" value="PROKAR_LIPOPROTEIN"/>
    <property type="match status" value="1"/>
</dbReference>
<reference evidence="5 6" key="1">
    <citation type="journal article" date="2016" name="Front. Microbiol.">
        <title>Comprehensive Phylogenetic Analysis of Bovine Non-aureus Staphylococci Species Based on Whole-Genome Sequencing.</title>
        <authorList>
            <person name="Naushad S."/>
            <person name="Barkema H.W."/>
            <person name="Luby C."/>
            <person name="Condas L.A."/>
            <person name="Nobrega D.B."/>
            <person name="Carson D.A."/>
            <person name="De Buck J."/>
        </authorList>
    </citation>
    <scope>NUCLEOTIDE SEQUENCE [LARGE SCALE GENOMIC DNA]</scope>
    <source>
        <strain evidence="3 5">SNUC 1409</strain>
        <strain evidence="4 7">SNUC 4143</strain>
        <strain evidence="2 6">SNUC 761</strain>
    </source>
</reference>
<dbReference type="PANTHER" id="PTHR37806:SF1">
    <property type="entry name" value="PEPTIDASE C39-LIKE DOMAIN-CONTAINING PROTEIN"/>
    <property type="match status" value="1"/>
</dbReference>
<sequence>MKKKILPIKPISQLFPIPMIMGCEGVSAAMLLQYNNHKIHATDIMKYWPTHPNNPYKGYVGHHLLIKLGYHQTIFPDAYVPYLKTINERFVDGTGTDLKDLEAVIDADQPVIMYHTSLGRKPFHRKFKFDNGAMRLVSNIHVTLLIGYDDDYYYYIDPLWSHFFKTIILPAIVPNRFQLIKIKKEKLERSFNAPGKKCIYLQP</sequence>
<evidence type="ECO:0000259" key="1">
    <source>
        <dbReference type="Pfam" id="PF13529"/>
    </source>
</evidence>
<dbReference type="InterPro" id="IPR039564">
    <property type="entry name" value="Peptidase_C39-like"/>
</dbReference>
<evidence type="ECO:0000313" key="6">
    <source>
        <dbReference type="Proteomes" id="UP000242547"/>
    </source>
</evidence>
<reference evidence="3" key="3">
    <citation type="submission" date="2018-03" db="EMBL/GenBank/DDBJ databases">
        <authorList>
            <person name="Naushad S."/>
        </authorList>
    </citation>
    <scope>NUCLEOTIDE SEQUENCE</scope>
    <source>
        <strain evidence="3">SNUC 1409</strain>
    </source>
</reference>
<dbReference type="Proteomes" id="UP000242547">
    <property type="component" value="Unassembled WGS sequence"/>
</dbReference>
<evidence type="ECO:0000313" key="3">
    <source>
        <dbReference type="EMBL" id="PTF15024.1"/>
    </source>
</evidence>
<dbReference type="InterPro" id="IPR016997">
    <property type="entry name" value="UCP032442"/>
</dbReference>
<feature type="domain" description="Peptidase C39-like" evidence="1">
    <location>
        <begin position="8"/>
        <end position="158"/>
    </location>
</feature>
<comment type="caution">
    <text evidence="4">The sequence shown here is derived from an EMBL/GenBank/DDBJ whole genome shotgun (WGS) entry which is preliminary data.</text>
</comment>
<evidence type="ECO:0000313" key="2">
    <source>
        <dbReference type="EMBL" id="PTE73768.1"/>
    </source>
</evidence>
<dbReference type="RefSeq" id="WP_103165720.1">
    <property type="nucleotide sequence ID" value="NZ_CP130489.1"/>
</dbReference>
<dbReference type="EMBL" id="PYZI01000002">
    <property type="protein sequence ID" value="PTF15024.1"/>
    <property type="molecule type" value="Genomic_DNA"/>
</dbReference>
<keyword evidence="5" id="KW-1185">Reference proteome</keyword>
<dbReference type="Proteomes" id="UP000243350">
    <property type="component" value="Unassembled WGS sequence"/>
</dbReference>
<accession>A0A2K4DTE1</accession>
<dbReference type="Pfam" id="PF13529">
    <property type="entry name" value="Peptidase_C39_2"/>
    <property type="match status" value="1"/>
</dbReference>
<dbReference type="GeneID" id="48887151"/>
<proteinExistence type="predicted"/>
<gene>
    <name evidence="2" type="ORF">BUY44_04495</name>
    <name evidence="3" type="ORF">BUY47_03235</name>
    <name evidence="4" type="ORF">BUY48_02500</name>
</gene>
<dbReference type="EMBL" id="PYZL01000019">
    <property type="protein sequence ID" value="PTE73768.1"/>
    <property type="molecule type" value="Genomic_DNA"/>
</dbReference>
<reference evidence="4" key="2">
    <citation type="submission" date="2018-03" db="EMBL/GenBank/DDBJ databases">
        <authorList>
            <person name="Keele B.F."/>
        </authorList>
    </citation>
    <scope>NUCLEOTIDE SEQUENCE</scope>
    <source>
        <strain evidence="4">SNUC 4143</strain>
        <strain evidence="2">SNUC 761</strain>
    </source>
</reference>
<dbReference type="PANTHER" id="PTHR37806">
    <property type="entry name" value="LMO0724 PROTEIN"/>
    <property type="match status" value="1"/>
</dbReference>
<dbReference type="Proteomes" id="UP000242088">
    <property type="component" value="Unassembled WGS sequence"/>
</dbReference>
<dbReference type="Gene3D" id="3.90.70.10">
    <property type="entry name" value="Cysteine proteinases"/>
    <property type="match status" value="1"/>
</dbReference>
<evidence type="ECO:0000313" key="4">
    <source>
        <dbReference type="EMBL" id="PTF16349.1"/>
    </source>
</evidence>
<organism evidence="4 7">
    <name type="scientific">Staphylococcus devriesei</name>
    <dbReference type="NCBI Taxonomy" id="586733"/>
    <lineage>
        <taxon>Bacteria</taxon>
        <taxon>Bacillati</taxon>
        <taxon>Bacillota</taxon>
        <taxon>Bacilli</taxon>
        <taxon>Bacillales</taxon>
        <taxon>Staphylococcaceae</taxon>
        <taxon>Staphylococcus</taxon>
    </lineage>
</organism>